<dbReference type="CDD" id="cd07185">
    <property type="entry name" value="OmpA_C-like"/>
    <property type="match status" value="1"/>
</dbReference>
<dbReference type="InterPro" id="IPR036737">
    <property type="entry name" value="OmpA-like_sf"/>
</dbReference>
<gene>
    <name evidence="4" type="ORF">QQ020_05145</name>
</gene>
<dbReference type="RefSeq" id="WP_346756754.1">
    <property type="nucleotide sequence ID" value="NZ_JAUJEB010000001.1"/>
</dbReference>
<protein>
    <submittedName>
        <fullName evidence="4">OmpA family protein</fullName>
    </submittedName>
</protein>
<dbReference type="InterPro" id="IPR036680">
    <property type="entry name" value="SPOR-like_sf"/>
</dbReference>
<organism evidence="4 5">
    <name type="scientific">Agaribacillus aureus</name>
    <dbReference type="NCBI Taxonomy" id="3051825"/>
    <lineage>
        <taxon>Bacteria</taxon>
        <taxon>Pseudomonadati</taxon>
        <taxon>Bacteroidota</taxon>
        <taxon>Cytophagia</taxon>
        <taxon>Cytophagales</taxon>
        <taxon>Splendidivirgaceae</taxon>
        <taxon>Agaribacillus</taxon>
    </lineage>
</organism>
<dbReference type="InterPro" id="IPR006665">
    <property type="entry name" value="OmpA-like"/>
</dbReference>
<feature type="region of interest" description="Disordered" evidence="2">
    <location>
        <begin position="159"/>
        <end position="182"/>
    </location>
</feature>
<accession>A0ABT8L340</accession>
<evidence type="ECO:0000256" key="1">
    <source>
        <dbReference type="PROSITE-ProRule" id="PRU00473"/>
    </source>
</evidence>
<sequence>MSLKIIKTTFLIFITSHMACYGSKTNDHLANIYQHLAKAADSTNKFVPGTSQLKEGHYVVVGAFAKHSNAVNYTEYIINKGYDTNYGVRNDKDYYYVYLYHSNTWEQAVKKTYQVREDVELHDAWVMRVGTNENIRIPEEELQKAHEAIAANHQVDEPDVLEKPEEATEEPAVTEEAASDNSEVKKEKIEGDYILFANTYRSKDKKPLPTNIQLVDNQRAKLIRQIKSNELQGIWDPRNGTSSVKLICGLFGYRKLEHDIKLKEPLTDSTRSFIKIEDGVINIDFKMERLKPGDIAVMYNVYFFNDAAIMRPESKFEVNSLLEMLEENEKMKIKIHGHTNGGKPGRIVKLGKDQKNFFSMSKENIEGFGTAKDLSAERGEAIKRYLIENGINEKRLFVKGWGGKRMLYDRNTPQAKKNIRVEIEILQD</sequence>
<keyword evidence="5" id="KW-1185">Reference proteome</keyword>
<evidence type="ECO:0000259" key="3">
    <source>
        <dbReference type="PROSITE" id="PS51123"/>
    </source>
</evidence>
<dbReference type="Proteomes" id="UP001172083">
    <property type="component" value="Unassembled WGS sequence"/>
</dbReference>
<proteinExistence type="predicted"/>
<name>A0ABT8L340_9BACT</name>
<comment type="caution">
    <text evidence="4">The sequence shown here is derived from an EMBL/GenBank/DDBJ whole genome shotgun (WGS) entry which is preliminary data.</text>
</comment>
<dbReference type="PROSITE" id="PS51123">
    <property type="entry name" value="OMPA_2"/>
    <property type="match status" value="1"/>
</dbReference>
<dbReference type="EMBL" id="JAUJEB010000001">
    <property type="protein sequence ID" value="MDN5211421.1"/>
    <property type="molecule type" value="Genomic_DNA"/>
</dbReference>
<feature type="domain" description="OmpA-like" evidence="3">
    <location>
        <begin position="290"/>
        <end position="428"/>
    </location>
</feature>
<dbReference type="SUPFAM" id="SSF103088">
    <property type="entry name" value="OmpA-like"/>
    <property type="match status" value="1"/>
</dbReference>
<evidence type="ECO:0000313" key="5">
    <source>
        <dbReference type="Proteomes" id="UP001172083"/>
    </source>
</evidence>
<dbReference type="Pfam" id="PF00691">
    <property type="entry name" value="OmpA"/>
    <property type="match status" value="1"/>
</dbReference>
<keyword evidence="1" id="KW-0472">Membrane</keyword>
<reference evidence="4" key="1">
    <citation type="submission" date="2023-06" db="EMBL/GenBank/DDBJ databases">
        <title>Genomic of Agaribacillus aureum.</title>
        <authorList>
            <person name="Wang G."/>
        </authorList>
    </citation>
    <scope>NUCLEOTIDE SEQUENCE</scope>
    <source>
        <strain evidence="4">BMA12</strain>
    </source>
</reference>
<evidence type="ECO:0000256" key="2">
    <source>
        <dbReference type="SAM" id="MobiDB-lite"/>
    </source>
</evidence>
<dbReference type="SUPFAM" id="SSF110997">
    <property type="entry name" value="Sporulation related repeat"/>
    <property type="match status" value="1"/>
</dbReference>
<dbReference type="Gene3D" id="3.30.1330.60">
    <property type="entry name" value="OmpA-like domain"/>
    <property type="match status" value="1"/>
</dbReference>
<evidence type="ECO:0000313" key="4">
    <source>
        <dbReference type="EMBL" id="MDN5211421.1"/>
    </source>
</evidence>